<accession>D9SV75</accession>
<dbReference type="eggNOG" id="ENOG50324A4">
    <property type="taxonomic scope" value="Bacteria"/>
</dbReference>
<keyword evidence="3" id="KW-1185">Reference proteome</keyword>
<keyword evidence="1" id="KW-1133">Transmembrane helix</keyword>
<keyword evidence="1" id="KW-0812">Transmembrane</keyword>
<dbReference type="AlphaFoldDB" id="D9SV75"/>
<reference evidence="2 3" key="1">
    <citation type="submission" date="2010-08" db="EMBL/GenBank/DDBJ databases">
        <title>Complete sequence of Clostridium cellulovorans 743B.</title>
        <authorList>
            <consortium name="US DOE Joint Genome Institute"/>
            <person name="Lucas S."/>
            <person name="Copeland A."/>
            <person name="Lapidus A."/>
            <person name="Cheng J.-F."/>
            <person name="Bruce D."/>
            <person name="Goodwin L."/>
            <person name="Pitluck S."/>
            <person name="Chertkov O."/>
            <person name="Detter J.C."/>
            <person name="Han C."/>
            <person name="Tapia R."/>
            <person name="Land M."/>
            <person name="Hauser L."/>
            <person name="Chang Y.-J."/>
            <person name="Jeffries C."/>
            <person name="Kyrpides N."/>
            <person name="Ivanova N."/>
            <person name="Mikhailova N."/>
            <person name="Hemme C.L."/>
            <person name="Woyke T."/>
        </authorList>
    </citation>
    <scope>NUCLEOTIDE SEQUENCE [LARGE SCALE GENOMIC DNA]</scope>
    <source>
        <strain evidence="3">ATCC 35296 / DSM 3052 / OCM 3 / 743B</strain>
    </source>
</reference>
<keyword evidence="1" id="KW-0472">Membrane</keyword>
<evidence type="ECO:0000313" key="3">
    <source>
        <dbReference type="Proteomes" id="UP000002730"/>
    </source>
</evidence>
<dbReference type="KEGG" id="ccb:Clocel_3370"/>
<gene>
    <name evidence="2" type="ordered locus">Clocel_3370</name>
</gene>
<dbReference type="OrthoDB" id="1908093at2"/>
<dbReference type="EMBL" id="CP002160">
    <property type="protein sequence ID" value="ADL53049.1"/>
    <property type="molecule type" value="Genomic_DNA"/>
</dbReference>
<evidence type="ECO:0000313" key="2">
    <source>
        <dbReference type="EMBL" id="ADL53049.1"/>
    </source>
</evidence>
<evidence type="ECO:0000256" key="1">
    <source>
        <dbReference type="SAM" id="Phobius"/>
    </source>
</evidence>
<dbReference type="Proteomes" id="UP000002730">
    <property type="component" value="Chromosome"/>
</dbReference>
<proteinExistence type="predicted"/>
<dbReference type="RefSeq" id="WP_010073448.1">
    <property type="nucleotide sequence ID" value="NC_014393.1"/>
</dbReference>
<organism evidence="2 3">
    <name type="scientific">Clostridium cellulovorans (strain ATCC 35296 / DSM 3052 / OCM 3 / 743B)</name>
    <dbReference type="NCBI Taxonomy" id="573061"/>
    <lineage>
        <taxon>Bacteria</taxon>
        <taxon>Bacillati</taxon>
        <taxon>Bacillota</taxon>
        <taxon>Clostridia</taxon>
        <taxon>Eubacteriales</taxon>
        <taxon>Clostridiaceae</taxon>
        <taxon>Clostridium</taxon>
    </lineage>
</organism>
<sequence>MGRRKQGLQLSRKKRNTPLILGIVVIVLLIITASIIFLIRSSNQKKERTATYTQTLSMEANLVEVEGYYVGEGKLDGVKHYIFQVEKDGEKSSDIDVSDMYAELIYVEENSDNKDKLGKVIAYERTYSDNKKHFYYEIYVTKDKVTDIGELSLEGGEDTEE</sequence>
<dbReference type="HOGENOM" id="CLU_130856_0_0_9"/>
<name>D9SV75_CLOC7</name>
<protein>
    <submittedName>
        <fullName evidence="2">Uncharacterized protein</fullName>
    </submittedName>
</protein>
<dbReference type="STRING" id="573061.Clocel_3370"/>
<feature type="transmembrane region" description="Helical" evidence="1">
    <location>
        <begin position="20"/>
        <end position="39"/>
    </location>
</feature>